<feature type="region of interest" description="Disordered" evidence="1">
    <location>
        <begin position="48"/>
        <end position="106"/>
    </location>
</feature>
<organism evidence="2 3">
    <name type="scientific">Pseudobacter ginsenosidimutans</name>
    <dbReference type="NCBI Taxonomy" id="661488"/>
    <lineage>
        <taxon>Bacteria</taxon>
        <taxon>Pseudomonadati</taxon>
        <taxon>Bacteroidota</taxon>
        <taxon>Chitinophagia</taxon>
        <taxon>Chitinophagales</taxon>
        <taxon>Chitinophagaceae</taxon>
        <taxon>Pseudobacter</taxon>
    </lineage>
</organism>
<evidence type="ECO:0000256" key="1">
    <source>
        <dbReference type="SAM" id="MobiDB-lite"/>
    </source>
</evidence>
<feature type="compositionally biased region" description="Basic and acidic residues" evidence="1">
    <location>
        <begin position="51"/>
        <end position="66"/>
    </location>
</feature>
<dbReference type="EMBL" id="SGXA01000006">
    <property type="protein sequence ID" value="RZS65199.1"/>
    <property type="molecule type" value="Genomic_DNA"/>
</dbReference>
<accession>A0A4Q7MFM3</accession>
<dbReference type="AlphaFoldDB" id="A0A4Q7MFM3"/>
<evidence type="ECO:0000313" key="3">
    <source>
        <dbReference type="Proteomes" id="UP000293874"/>
    </source>
</evidence>
<dbReference type="Proteomes" id="UP000293874">
    <property type="component" value="Unassembled WGS sequence"/>
</dbReference>
<evidence type="ECO:0000313" key="2">
    <source>
        <dbReference type="EMBL" id="RZS65199.1"/>
    </source>
</evidence>
<proteinExistence type="predicted"/>
<protein>
    <submittedName>
        <fullName evidence="2">Uncharacterized protein</fullName>
    </submittedName>
</protein>
<comment type="caution">
    <text evidence="2">The sequence shown here is derived from an EMBL/GenBank/DDBJ whole genome shotgun (WGS) entry which is preliminary data.</text>
</comment>
<keyword evidence="3" id="KW-1185">Reference proteome</keyword>
<gene>
    <name evidence="2" type="ORF">EV199_5956</name>
</gene>
<sequence length="130" mass="14580">MKQFCYTGVLMILMICTHESRGSVVKPLPHFLTRPQFNWHVLYSDTIPAKKPADPQKKEEPAKQEGEPVMPVQPAKELPKSSSKAGEVVKTIKEVPKSKKQPRPVAVQAPKLPVKVPVIKTPKVIRKIKL</sequence>
<dbReference type="RefSeq" id="WP_165434960.1">
    <property type="nucleotide sequence ID" value="NZ_CP042431.1"/>
</dbReference>
<reference evidence="2 3" key="1">
    <citation type="submission" date="2019-02" db="EMBL/GenBank/DDBJ databases">
        <title>Genomic Encyclopedia of Type Strains, Phase IV (KMG-IV): sequencing the most valuable type-strain genomes for metagenomic binning, comparative biology and taxonomic classification.</title>
        <authorList>
            <person name="Goeker M."/>
        </authorList>
    </citation>
    <scope>NUCLEOTIDE SEQUENCE [LARGE SCALE GENOMIC DNA]</scope>
    <source>
        <strain evidence="2 3">DSM 18116</strain>
    </source>
</reference>
<name>A0A4Q7MFM3_9BACT</name>